<dbReference type="AlphaFoldDB" id="A0A3L9KXW3"/>
<keyword evidence="2 7" id="KW-0436">Ligase</keyword>
<proteinExistence type="inferred from homology"/>
<keyword evidence="5 7" id="KW-0067">ATP-binding</keyword>
<dbReference type="EMBL" id="RDEX01000003">
    <property type="protein sequence ID" value="RLY91686.1"/>
    <property type="molecule type" value="Genomic_DNA"/>
</dbReference>
<comment type="function">
    <text evidence="7">Ligates lysine onto the cytidine present at position 34 of the AUA codon-specific tRNA(Ile) that contains the anticodon CAU, in an ATP-dependent manner. Cytidine is converted to lysidine, thus changing the amino acid specificity of the tRNA from methionine to isoleucine.</text>
</comment>
<dbReference type="Pfam" id="PF09179">
    <property type="entry name" value="TilS"/>
    <property type="match status" value="1"/>
</dbReference>
<dbReference type="InterPro" id="IPR011063">
    <property type="entry name" value="TilS/TtcA_N"/>
</dbReference>
<dbReference type="EC" id="6.3.4.19" evidence="7"/>
<dbReference type="GO" id="GO:0005524">
    <property type="term" value="F:ATP binding"/>
    <property type="evidence" value="ECO:0007669"/>
    <property type="project" value="UniProtKB-UniRule"/>
</dbReference>
<dbReference type="CDD" id="cd01992">
    <property type="entry name" value="TilS_N"/>
    <property type="match status" value="1"/>
</dbReference>
<accession>A0A3L9KXW3</accession>
<dbReference type="PANTHER" id="PTHR43033:SF1">
    <property type="entry name" value="TRNA(ILE)-LYSIDINE SYNTHASE-RELATED"/>
    <property type="match status" value="1"/>
</dbReference>
<dbReference type="GO" id="GO:0006400">
    <property type="term" value="P:tRNA modification"/>
    <property type="evidence" value="ECO:0007669"/>
    <property type="project" value="UniProtKB-UniRule"/>
</dbReference>
<evidence type="ECO:0000313" key="12">
    <source>
        <dbReference type="Proteomes" id="UP000277871"/>
    </source>
</evidence>
<evidence type="ECO:0000256" key="8">
    <source>
        <dbReference type="SAM" id="MobiDB-lite"/>
    </source>
</evidence>
<feature type="domain" description="tRNA(Ile)-lysidine/2-thiocytidine synthase N-terminal" evidence="9">
    <location>
        <begin position="42"/>
        <end position="222"/>
    </location>
</feature>
<dbReference type="SUPFAM" id="SSF52402">
    <property type="entry name" value="Adenine nucleotide alpha hydrolases-like"/>
    <property type="match status" value="1"/>
</dbReference>
<feature type="binding site" evidence="7">
    <location>
        <begin position="47"/>
        <end position="52"/>
    </location>
    <ligand>
        <name>ATP</name>
        <dbReference type="ChEBI" id="CHEBI:30616"/>
    </ligand>
</feature>
<gene>
    <name evidence="7 11" type="primary">tilS</name>
    <name evidence="11" type="ORF">EAE32_10720</name>
</gene>
<evidence type="ECO:0000256" key="5">
    <source>
        <dbReference type="ARBA" id="ARBA00022840"/>
    </source>
</evidence>
<dbReference type="GO" id="GO:0005737">
    <property type="term" value="C:cytoplasm"/>
    <property type="evidence" value="ECO:0007669"/>
    <property type="project" value="UniProtKB-SubCell"/>
</dbReference>
<feature type="compositionally biased region" description="Polar residues" evidence="8">
    <location>
        <begin position="392"/>
        <end position="406"/>
    </location>
</feature>
<dbReference type="RefSeq" id="WP_121865152.1">
    <property type="nucleotide sequence ID" value="NZ_RDEX01000003.1"/>
</dbReference>
<comment type="subcellular location">
    <subcellularLocation>
        <location evidence="7">Cytoplasm</location>
    </subcellularLocation>
</comment>
<dbReference type="NCBIfam" id="TIGR02432">
    <property type="entry name" value="lysidine_TilS_N"/>
    <property type="match status" value="1"/>
</dbReference>
<feature type="compositionally biased region" description="Pro residues" evidence="8">
    <location>
        <begin position="272"/>
        <end position="282"/>
    </location>
</feature>
<dbReference type="HAMAP" id="MF_01161">
    <property type="entry name" value="tRNA_Ile_lys_synt"/>
    <property type="match status" value="1"/>
</dbReference>
<protein>
    <recommendedName>
        <fullName evidence="7">tRNA(Ile)-lysidine synthase</fullName>
        <ecNumber evidence="7">6.3.4.19</ecNumber>
    </recommendedName>
    <alternativeName>
        <fullName evidence="7">tRNA(Ile)-2-lysyl-cytidine synthase</fullName>
    </alternativeName>
    <alternativeName>
        <fullName evidence="7">tRNA(Ile)-lysidine synthetase</fullName>
    </alternativeName>
</protein>
<evidence type="ECO:0000256" key="7">
    <source>
        <dbReference type="HAMAP-Rule" id="MF_01161"/>
    </source>
</evidence>
<dbReference type="InterPro" id="IPR014729">
    <property type="entry name" value="Rossmann-like_a/b/a_fold"/>
</dbReference>
<evidence type="ECO:0000313" key="11">
    <source>
        <dbReference type="EMBL" id="RLY91686.1"/>
    </source>
</evidence>
<feature type="region of interest" description="Disordered" evidence="8">
    <location>
        <begin position="385"/>
        <end position="406"/>
    </location>
</feature>
<keyword evidence="4 7" id="KW-0547">Nucleotide-binding</keyword>
<evidence type="ECO:0000259" key="9">
    <source>
        <dbReference type="Pfam" id="PF01171"/>
    </source>
</evidence>
<name>A0A3L9KXW3_9MICC</name>
<evidence type="ECO:0000259" key="10">
    <source>
        <dbReference type="Pfam" id="PF09179"/>
    </source>
</evidence>
<comment type="similarity">
    <text evidence="7">Belongs to the tRNA(Ile)-lysidine synthase family.</text>
</comment>
<evidence type="ECO:0000256" key="2">
    <source>
        <dbReference type="ARBA" id="ARBA00022598"/>
    </source>
</evidence>
<evidence type="ECO:0000256" key="6">
    <source>
        <dbReference type="ARBA" id="ARBA00048539"/>
    </source>
</evidence>
<dbReference type="Proteomes" id="UP000277871">
    <property type="component" value="Unassembled WGS sequence"/>
</dbReference>
<feature type="region of interest" description="Disordered" evidence="8">
    <location>
        <begin position="272"/>
        <end position="304"/>
    </location>
</feature>
<dbReference type="InterPro" id="IPR012795">
    <property type="entry name" value="tRNA_Ile_lys_synt_N"/>
</dbReference>
<feature type="domain" description="tRNA(Ile)-lysidine synthase substrate-binding" evidence="10">
    <location>
        <begin position="312"/>
        <end position="374"/>
    </location>
</feature>
<dbReference type="GO" id="GO:0032267">
    <property type="term" value="F:tRNA(Ile)-lysidine synthase activity"/>
    <property type="evidence" value="ECO:0007669"/>
    <property type="project" value="UniProtKB-EC"/>
</dbReference>
<dbReference type="PANTHER" id="PTHR43033">
    <property type="entry name" value="TRNA(ILE)-LYSIDINE SYNTHASE-RELATED"/>
    <property type="match status" value="1"/>
</dbReference>
<comment type="caution">
    <text evidence="11">The sequence shown here is derived from an EMBL/GenBank/DDBJ whole genome shotgun (WGS) entry which is preliminary data.</text>
</comment>
<keyword evidence="3 7" id="KW-0819">tRNA processing</keyword>
<keyword evidence="12" id="KW-1185">Reference proteome</keyword>
<comment type="catalytic activity">
    <reaction evidence="6 7">
        <text>cytidine(34) in tRNA(Ile2) + L-lysine + ATP = lysidine(34) in tRNA(Ile2) + AMP + diphosphate + H(+)</text>
        <dbReference type="Rhea" id="RHEA:43744"/>
        <dbReference type="Rhea" id="RHEA-COMP:10625"/>
        <dbReference type="Rhea" id="RHEA-COMP:10670"/>
        <dbReference type="ChEBI" id="CHEBI:15378"/>
        <dbReference type="ChEBI" id="CHEBI:30616"/>
        <dbReference type="ChEBI" id="CHEBI:32551"/>
        <dbReference type="ChEBI" id="CHEBI:33019"/>
        <dbReference type="ChEBI" id="CHEBI:82748"/>
        <dbReference type="ChEBI" id="CHEBI:83665"/>
        <dbReference type="ChEBI" id="CHEBI:456215"/>
        <dbReference type="EC" id="6.3.4.19"/>
    </reaction>
</comment>
<evidence type="ECO:0000256" key="3">
    <source>
        <dbReference type="ARBA" id="ARBA00022694"/>
    </source>
</evidence>
<evidence type="ECO:0000256" key="4">
    <source>
        <dbReference type="ARBA" id="ARBA00022741"/>
    </source>
</evidence>
<evidence type="ECO:0000256" key="1">
    <source>
        <dbReference type="ARBA" id="ARBA00022490"/>
    </source>
</evidence>
<dbReference type="SUPFAM" id="SSF82829">
    <property type="entry name" value="MesJ substrate recognition domain-like"/>
    <property type="match status" value="1"/>
</dbReference>
<sequence length="406" mass="41823">MQHGRSGRLHPAVARARRAVARAVRPLLADAAGGGPSRPPLVLVGCSGGADSLALAAATVHLQRRGEVRVGAVVVDHQLQPGSAEVAARAARTLRETGLDPVLVERVSVHRGGAGPEMAARLARYGAFRGAAERTGAAAVLLGHTRDDQAETVLLGLTRGSGTRSLSGMPGSLVRDGVRYLRPLLNITRAETETVCAAEGLEPWHDPTNADTALTRTRIRHEVLPFLEAQLGPGVGRALARTAAVLGADADYLDEQAEAAYDAALVTPPAPVAAPSASPLPAPEDGHAAGSERTTAPGHAGAGAASRTSVVLDCRLLRETPAALRRRVLARACVAAGGETPTFERLGALEDFALGYGAAGPVQMAGKVTAWRHRSDAAHARGCLELRGGSTPHESTTSQNNPGSAQ</sequence>
<dbReference type="InterPro" id="IPR012094">
    <property type="entry name" value="tRNA_Ile_lys_synt"/>
</dbReference>
<dbReference type="InterPro" id="IPR015262">
    <property type="entry name" value="tRNA_Ile_lys_synt_subst-bd"/>
</dbReference>
<dbReference type="Gene3D" id="3.40.50.620">
    <property type="entry name" value="HUPs"/>
    <property type="match status" value="1"/>
</dbReference>
<organism evidence="11 12">
    <name type="scientific">Kocuria tytonicola</name>
    <dbReference type="NCBI Taxonomy" id="2055946"/>
    <lineage>
        <taxon>Bacteria</taxon>
        <taxon>Bacillati</taxon>
        <taxon>Actinomycetota</taxon>
        <taxon>Actinomycetes</taxon>
        <taxon>Micrococcales</taxon>
        <taxon>Micrococcaceae</taxon>
        <taxon>Kocuria</taxon>
    </lineage>
</organism>
<dbReference type="Pfam" id="PF01171">
    <property type="entry name" value="ATP_bind_3"/>
    <property type="match status" value="1"/>
</dbReference>
<comment type="domain">
    <text evidence="7">The N-terminal region contains the highly conserved SGGXDS motif, predicted to be a P-loop motif involved in ATP binding.</text>
</comment>
<keyword evidence="1 7" id="KW-0963">Cytoplasm</keyword>
<reference evidence="11 12" key="1">
    <citation type="submission" date="2018-10" db="EMBL/GenBank/DDBJ databases">
        <title>Kocuria tytonicola, new bacteria from the preen glands of American barn owls (Tyto furcata).</title>
        <authorList>
            <person name="Braun M.S."/>
            <person name="Wang E."/>
            <person name="Zimmermann S."/>
            <person name="Boutin S."/>
            <person name="Wagner H."/>
            <person name="Wink M."/>
        </authorList>
    </citation>
    <scope>NUCLEOTIDE SEQUENCE [LARGE SCALE GENOMIC DNA]</scope>
    <source>
        <strain evidence="11 12">473</strain>
    </source>
</reference>